<dbReference type="AlphaFoldDB" id="A0AA41Q1J2"/>
<evidence type="ECO:0000259" key="3">
    <source>
        <dbReference type="Pfam" id="PF00884"/>
    </source>
</evidence>
<reference evidence="4" key="1">
    <citation type="submission" date="2022-01" db="EMBL/GenBank/DDBJ databases">
        <title>Genome-Based Taxonomic Classification of the Phylum Actinobacteria.</title>
        <authorList>
            <person name="Gao Y."/>
        </authorList>
    </citation>
    <scope>NUCLEOTIDE SEQUENCE</scope>
    <source>
        <strain evidence="4">KLBMP 8922</strain>
    </source>
</reference>
<dbReference type="GO" id="GO:0008484">
    <property type="term" value="F:sulfuric ester hydrolase activity"/>
    <property type="evidence" value="ECO:0007669"/>
    <property type="project" value="TreeGrafter"/>
</dbReference>
<dbReference type="Proteomes" id="UP001165378">
    <property type="component" value="Unassembled WGS sequence"/>
</dbReference>
<dbReference type="PANTHER" id="PTHR45953">
    <property type="entry name" value="IDURONATE 2-SULFATASE"/>
    <property type="match status" value="1"/>
</dbReference>
<proteinExistence type="predicted"/>
<dbReference type="EMBL" id="JAKFHA010000008">
    <property type="protein sequence ID" value="MCF2528744.1"/>
    <property type="molecule type" value="Genomic_DNA"/>
</dbReference>
<accession>A0AA41Q1J2</accession>
<dbReference type="CDD" id="cd16148">
    <property type="entry name" value="sulfatase_like"/>
    <property type="match status" value="1"/>
</dbReference>
<dbReference type="Gene3D" id="3.40.720.10">
    <property type="entry name" value="Alkaline Phosphatase, subunit A"/>
    <property type="match status" value="1"/>
</dbReference>
<evidence type="ECO:0000256" key="1">
    <source>
        <dbReference type="ARBA" id="ARBA00022723"/>
    </source>
</evidence>
<dbReference type="SUPFAM" id="SSF53649">
    <property type="entry name" value="Alkaline phosphatase-like"/>
    <property type="match status" value="1"/>
</dbReference>
<keyword evidence="2" id="KW-0378">Hydrolase</keyword>
<keyword evidence="5" id="KW-1185">Reference proteome</keyword>
<dbReference type="RefSeq" id="WP_235052913.1">
    <property type="nucleotide sequence ID" value="NZ_JAKFHA010000008.1"/>
</dbReference>
<protein>
    <submittedName>
        <fullName evidence="4">Sulfatase</fullName>
    </submittedName>
</protein>
<dbReference type="PANTHER" id="PTHR45953:SF1">
    <property type="entry name" value="IDURONATE 2-SULFATASE"/>
    <property type="match status" value="1"/>
</dbReference>
<keyword evidence="1" id="KW-0479">Metal-binding</keyword>
<evidence type="ECO:0000256" key="2">
    <source>
        <dbReference type="ARBA" id="ARBA00022801"/>
    </source>
</evidence>
<name>A0AA41Q1J2_9ACTN</name>
<dbReference type="InterPro" id="IPR017850">
    <property type="entry name" value="Alkaline_phosphatase_core_sf"/>
</dbReference>
<comment type="caution">
    <text evidence="4">The sequence shown here is derived from an EMBL/GenBank/DDBJ whole genome shotgun (WGS) entry which is preliminary data.</text>
</comment>
<evidence type="ECO:0000313" key="4">
    <source>
        <dbReference type="EMBL" id="MCF2528744.1"/>
    </source>
</evidence>
<feature type="domain" description="Sulfatase N-terminal" evidence="3">
    <location>
        <begin position="4"/>
        <end position="332"/>
    </location>
</feature>
<dbReference type="GO" id="GO:0046872">
    <property type="term" value="F:metal ion binding"/>
    <property type="evidence" value="ECO:0007669"/>
    <property type="project" value="UniProtKB-KW"/>
</dbReference>
<dbReference type="Pfam" id="PF00884">
    <property type="entry name" value="Sulfatase"/>
    <property type="match status" value="1"/>
</dbReference>
<dbReference type="InterPro" id="IPR000917">
    <property type="entry name" value="Sulfatase_N"/>
</dbReference>
<organism evidence="4 5">
    <name type="scientific">Yinghuangia soli</name>
    <dbReference type="NCBI Taxonomy" id="2908204"/>
    <lineage>
        <taxon>Bacteria</taxon>
        <taxon>Bacillati</taxon>
        <taxon>Actinomycetota</taxon>
        <taxon>Actinomycetes</taxon>
        <taxon>Kitasatosporales</taxon>
        <taxon>Streptomycetaceae</taxon>
        <taxon>Yinghuangia</taxon>
    </lineage>
</organism>
<dbReference type="GO" id="GO:0005737">
    <property type="term" value="C:cytoplasm"/>
    <property type="evidence" value="ECO:0007669"/>
    <property type="project" value="TreeGrafter"/>
</dbReference>
<gene>
    <name evidence="4" type="ORF">LZ495_16195</name>
</gene>
<sequence length="610" mass="67919">MKAVMVMFDSLNRRYLPPYGAADWIHAPNFARLAERTATFDNCYAGSMPCMPARRELHTGRHNFLHRSWGPLEPFDDSCPQMLGDAGVYTHLATDHQHYWEDGGATYHGRYRTHEFFRGQEGDFWKGHVADPEIPESLKTMRGEAWRQDWINRTYLTREEDQPQTKTFDAGLEFIARNRAEDNWFVQIETFDPHEPFFSQQHYKDLYPHDYDGPQYDWPDYRMVLETPEQVEHVRREYAALLSMCDRNLGRVLDAMDEQGLWDDTMLIVCTDHGFLLGEKGWWGKNVQPWYDETIHTPLFIWDPRSRVRGERRDALVQTIDIGPTLLEFFGVDRTADMMGVPLRATVADGTPVREAGIFGAFGGHVSVTDGRHVYMRACATAANEPLSEHTLMPAHMRGLFTVGELRGAELVPGGTYAFTKGTPVLKVPGFALSPARFGSLLFDLHTDPEQENPLVDDDLELRMANLLADVMRAADAPAEQYERLGLPPVGPVGPEHLLVGKQRSAAVEELPLDPSEFPDGPSSVHTPLRELAADPASEQVLRDAGLGRVLDGSLLRMVGDASLLQVAQLAGGLLPPNTVRTIATALAALPGSAAAPVQVAAGAPEGTSA</sequence>
<evidence type="ECO:0000313" key="5">
    <source>
        <dbReference type="Proteomes" id="UP001165378"/>
    </source>
</evidence>